<accession>A0A3F2ZS74</accession>
<feature type="domain" description="Band 7" evidence="2">
    <location>
        <begin position="24"/>
        <end position="206"/>
    </location>
</feature>
<sequence>MKKRFLSSLISGILVTTGIFTLFASVEKIKAGYVGVVYSMNGGVEDKTLGQGWHLISPFKKVVEYSVATEQAFLSKDKKEGSEDDDSFLIQSKDGKNLNVDLEFSYHFDNDKLPKTFTRFKGQKGKVIEQNHIKGRMKAYATEVSSKFSVLDIYGEKRSNLNKELYEYSKKNFEDWGIIIDSVNFTRINVDEQTNKAIQERVNAQQQLEKQKIELETAKIKAQKDKVDAESKAKVTEIGAKAEADANKLKQSTLNSTIVEYEKVKKWDGKVPQVQGGNPILDMRSSQLTHE</sequence>
<dbReference type="CDD" id="cd03401">
    <property type="entry name" value="SPFH_prohibitin"/>
    <property type="match status" value="1"/>
</dbReference>
<dbReference type="SMART" id="SM00244">
    <property type="entry name" value="PHB"/>
    <property type="match status" value="1"/>
</dbReference>
<dbReference type="Pfam" id="PF01145">
    <property type="entry name" value="Band_7"/>
    <property type="match status" value="1"/>
</dbReference>
<dbReference type="GO" id="GO:0016020">
    <property type="term" value="C:membrane"/>
    <property type="evidence" value="ECO:0007669"/>
    <property type="project" value="InterPro"/>
</dbReference>
<geneLocation type="plasmid" evidence="3 4">
    <name>pCLJ</name>
</geneLocation>
<dbReference type="EMBL" id="CP001081">
    <property type="protein sequence ID" value="ACQ51199.1"/>
    <property type="molecule type" value="Genomic_DNA"/>
</dbReference>
<dbReference type="RefSeq" id="WP_012720192.1">
    <property type="nucleotide sequence ID" value="NC_012654.1"/>
</dbReference>
<reference evidence="3 4" key="1">
    <citation type="journal article" date="2007" name="PLoS ONE">
        <title>Analysis of the neurotoxin complex genes in Clostridium botulinum A1-A4 and B1 strains: BoNT/A3, /Ba4 and /B1 clusters are located within plasmids.</title>
        <authorList>
            <person name="Smith T.J."/>
            <person name="Hill K.K."/>
            <person name="Foley B.T."/>
            <person name="Detter J.C."/>
            <person name="Munk A.C."/>
            <person name="Bruce D.C."/>
            <person name="Doggett N.A."/>
            <person name="Smith L.A."/>
            <person name="Marks J.D."/>
            <person name="Xie G."/>
            <person name="Brettin T.S."/>
        </authorList>
    </citation>
    <scope>NUCLEOTIDE SEQUENCE [LARGE SCALE GENOMIC DNA]</scope>
    <source>
        <strain evidence="4">657 / Type Ba4</strain>
    </source>
</reference>
<name>A0A3F2ZS74_CLOB6</name>
<evidence type="ECO:0000313" key="4">
    <source>
        <dbReference type="Proteomes" id="UP000002333"/>
    </source>
</evidence>
<dbReference type="InterPro" id="IPR036013">
    <property type="entry name" value="Band_7/SPFH_dom_sf"/>
</dbReference>
<organism evidence="3 4">
    <name type="scientific">Clostridium botulinum (strain 657 / Type Ba4)</name>
    <dbReference type="NCBI Taxonomy" id="515621"/>
    <lineage>
        <taxon>Bacteria</taxon>
        <taxon>Bacillati</taxon>
        <taxon>Bacillota</taxon>
        <taxon>Clostridia</taxon>
        <taxon>Eubacteriales</taxon>
        <taxon>Clostridiaceae</taxon>
        <taxon>Clostridium</taxon>
    </lineage>
</organism>
<keyword evidence="1" id="KW-0175">Coiled coil</keyword>
<feature type="coiled-coil region" evidence="1">
    <location>
        <begin position="194"/>
        <end position="225"/>
    </location>
</feature>
<dbReference type="Proteomes" id="UP000002333">
    <property type="component" value="Plasmid pCLJ"/>
</dbReference>
<dbReference type="InterPro" id="IPR000163">
    <property type="entry name" value="Prohibitin"/>
</dbReference>
<evidence type="ECO:0000256" key="1">
    <source>
        <dbReference type="SAM" id="Coils"/>
    </source>
</evidence>
<gene>
    <name evidence="3" type="ordered locus">CLJ_0186</name>
</gene>
<proteinExistence type="predicted"/>
<dbReference type="InterPro" id="IPR001107">
    <property type="entry name" value="Band_7"/>
</dbReference>
<dbReference type="SUPFAM" id="SSF117892">
    <property type="entry name" value="Band 7/SPFH domain"/>
    <property type="match status" value="1"/>
</dbReference>
<reference evidence="4" key="2">
    <citation type="submission" date="2008-05" db="EMBL/GenBank/DDBJ databases">
        <title>Genome sequence of Clostridium botulinum Ba4 strain 657 plasmid pCLJ.</title>
        <authorList>
            <person name="Shrivastava S."/>
            <person name="Brown J.L."/>
            <person name="Bruce D."/>
            <person name="Detter C."/>
            <person name="Munk C."/>
            <person name="Smith L.A."/>
            <person name="Smith T.J."/>
            <person name="Sutton G."/>
            <person name="Brettin T.S."/>
        </authorList>
    </citation>
    <scope>NUCLEOTIDE SEQUENCE [LARGE SCALE GENOMIC DNA]</scope>
    <source>
        <strain evidence="4">657 / Type Ba4</strain>
        <plasmid evidence="4">pCLJ</plasmid>
    </source>
</reference>
<dbReference type="PANTHER" id="PTHR23222">
    <property type="entry name" value="PROHIBITIN"/>
    <property type="match status" value="1"/>
</dbReference>
<dbReference type="Gene3D" id="3.30.479.30">
    <property type="entry name" value="Band 7 domain"/>
    <property type="match status" value="1"/>
</dbReference>
<evidence type="ECO:0000313" key="3">
    <source>
        <dbReference type="EMBL" id="ACQ51199.1"/>
    </source>
</evidence>
<evidence type="ECO:0000259" key="2">
    <source>
        <dbReference type="SMART" id="SM00244"/>
    </source>
</evidence>
<protein>
    <submittedName>
        <fullName evidence="3">Spfh domain / band 7 family protein</fullName>
    </submittedName>
</protein>
<dbReference type="PANTHER" id="PTHR23222:SF0">
    <property type="entry name" value="PROHIBITIN 1"/>
    <property type="match status" value="1"/>
</dbReference>
<keyword evidence="3" id="KW-0614">Plasmid</keyword>
<dbReference type="AlphaFoldDB" id="A0A3F2ZS74"/>
<dbReference type="KEGG" id="cbi:CLJ_0186"/>